<protein>
    <submittedName>
        <fullName evidence="1">37S ribosomal protein Sws2p, mitochondrial</fullName>
    </submittedName>
</protein>
<keyword evidence="1" id="KW-0689">Ribosomal protein</keyword>
<organism evidence="1 2">
    <name type="scientific">[Candida] jaroonii</name>
    <dbReference type="NCBI Taxonomy" id="467808"/>
    <lineage>
        <taxon>Eukaryota</taxon>
        <taxon>Fungi</taxon>
        <taxon>Dikarya</taxon>
        <taxon>Ascomycota</taxon>
        <taxon>Saccharomycotina</taxon>
        <taxon>Pichiomycetes</taxon>
        <taxon>Debaryomycetaceae</taxon>
        <taxon>Yamadazyma</taxon>
    </lineage>
</organism>
<evidence type="ECO:0000313" key="2">
    <source>
        <dbReference type="Proteomes" id="UP001152531"/>
    </source>
</evidence>
<keyword evidence="2" id="KW-1185">Reference proteome</keyword>
<name>A0ACA9Y8C3_9ASCO</name>
<comment type="caution">
    <text evidence="1">The sequence shown here is derived from an EMBL/GenBank/DDBJ whole genome shotgun (WGS) entry which is preliminary data.</text>
</comment>
<gene>
    <name evidence="1" type="ORF">CLIB1444_05S06568</name>
</gene>
<dbReference type="EMBL" id="CALSDN010000005">
    <property type="protein sequence ID" value="CAH6721235.1"/>
    <property type="molecule type" value="Genomic_DNA"/>
</dbReference>
<sequence>MKANALVKIGLSQRIFGVGPQVAEKLCSKVGIYPQMRMSELTESQILSINKELNNLTIEGQLKQKINENIQLKRSIGTIAGMRHASGLPVRGQKTQNNSSTARKLNHLNRHV</sequence>
<evidence type="ECO:0000313" key="1">
    <source>
        <dbReference type="EMBL" id="CAH6721235.1"/>
    </source>
</evidence>
<keyword evidence="1" id="KW-0687">Ribonucleoprotein</keyword>
<reference evidence="1" key="1">
    <citation type="submission" date="2022-06" db="EMBL/GenBank/DDBJ databases">
        <authorList>
            <person name="Legras J.-L."/>
            <person name="Devillers H."/>
            <person name="Grondin C."/>
        </authorList>
    </citation>
    <scope>NUCLEOTIDE SEQUENCE</scope>
    <source>
        <strain evidence="1">CLIB 1444</strain>
    </source>
</reference>
<proteinExistence type="predicted"/>
<accession>A0ACA9Y8C3</accession>
<dbReference type="Proteomes" id="UP001152531">
    <property type="component" value="Unassembled WGS sequence"/>
</dbReference>